<evidence type="ECO:0000313" key="6">
    <source>
        <dbReference type="EMBL" id="KND02711.1"/>
    </source>
</evidence>
<dbReference type="SUPFAM" id="SSF53335">
    <property type="entry name" value="S-adenosyl-L-methionine-dependent methyltransferases"/>
    <property type="match status" value="1"/>
</dbReference>
<feature type="compositionally biased region" description="Basic residues" evidence="5">
    <location>
        <begin position="346"/>
        <end position="357"/>
    </location>
</feature>
<dbReference type="STRING" id="645134.A0A0L0HMQ4"/>
<dbReference type="PANTHER" id="PTHR11265">
    <property type="entry name" value="S-ADENOSYL-METHYLTRANSFERASE MRAW"/>
    <property type="match status" value="1"/>
</dbReference>
<dbReference type="OrthoDB" id="16290at2759"/>
<dbReference type="GO" id="GO:0070475">
    <property type="term" value="P:rRNA base methylation"/>
    <property type="evidence" value="ECO:0007669"/>
    <property type="project" value="TreeGrafter"/>
</dbReference>
<dbReference type="Proteomes" id="UP000053201">
    <property type="component" value="Unassembled WGS sequence"/>
</dbReference>
<dbReference type="GO" id="GO:0071424">
    <property type="term" value="F:rRNA (cytosine-N4-)-methyltransferase activity"/>
    <property type="evidence" value="ECO:0007669"/>
    <property type="project" value="TreeGrafter"/>
</dbReference>
<dbReference type="VEuPathDB" id="FungiDB:SPPG_01794"/>
<keyword evidence="4" id="KW-0949">S-adenosyl-L-methionine</keyword>
<dbReference type="InterPro" id="IPR002903">
    <property type="entry name" value="RsmH"/>
</dbReference>
<dbReference type="SUPFAM" id="SSF81799">
    <property type="entry name" value="Putative methyltransferase TM0872, insert domain"/>
    <property type="match status" value="1"/>
</dbReference>
<dbReference type="NCBIfam" id="TIGR00006">
    <property type="entry name" value="16S rRNA (cytosine(1402)-N(4))-methyltransferase RsmH"/>
    <property type="match status" value="1"/>
</dbReference>
<dbReference type="InterPro" id="IPR023397">
    <property type="entry name" value="SAM-dep_MeTrfase_MraW_recog"/>
</dbReference>
<keyword evidence="3 6" id="KW-0808">Transferase</keyword>
<keyword evidence="2 6" id="KW-0489">Methyltransferase</keyword>
<dbReference type="Pfam" id="PF01795">
    <property type="entry name" value="Methyltransf_5"/>
    <property type="match status" value="1"/>
</dbReference>
<dbReference type="PANTHER" id="PTHR11265:SF0">
    <property type="entry name" value="12S RRNA N4-METHYLCYTIDINE METHYLTRANSFERASE"/>
    <property type="match status" value="1"/>
</dbReference>
<evidence type="ECO:0000256" key="3">
    <source>
        <dbReference type="ARBA" id="ARBA00022679"/>
    </source>
</evidence>
<dbReference type="HAMAP" id="MF_01007">
    <property type="entry name" value="16SrRNA_methyltr_H"/>
    <property type="match status" value="1"/>
</dbReference>
<organism evidence="6 7">
    <name type="scientific">Spizellomyces punctatus (strain DAOM BR117)</name>
    <dbReference type="NCBI Taxonomy" id="645134"/>
    <lineage>
        <taxon>Eukaryota</taxon>
        <taxon>Fungi</taxon>
        <taxon>Fungi incertae sedis</taxon>
        <taxon>Chytridiomycota</taxon>
        <taxon>Chytridiomycota incertae sedis</taxon>
        <taxon>Chytridiomycetes</taxon>
        <taxon>Spizellomycetales</taxon>
        <taxon>Spizellomycetaceae</taxon>
        <taxon>Spizellomyces</taxon>
    </lineage>
</organism>
<dbReference type="Gene3D" id="3.40.50.150">
    <property type="entry name" value="Vaccinia Virus protein VP39"/>
    <property type="match status" value="2"/>
</dbReference>
<evidence type="ECO:0000256" key="1">
    <source>
        <dbReference type="ARBA" id="ARBA00010396"/>
    </source>
</evidence>
<feature type="region of interest" description="Disordered" evidence="5">
    <location>
        <begin position="331"/>
        <end position="375"/>
    </location>
</feature>
<dbReference type="GeneID" id="27685431"/>
<evidence type="ECO:0000313" key="7">
    <source>
        <dbReference type="Proteomes" id="UP000053201"/>
    </source>
</evidence>
<dbReference type="OMA" id="NPAKRTF"/>
<gene>
    <name evidence="6" type="ORF">SPPG_01794</name>
</gene>
<evidence type="ECO:0000256" key="4">
    <source>
        <dbReference type="ARBA" id="ARBA00022691"/>
    </source>
</evidence>
<dbReference type="RefSeq" id="XP_016610750.1">
    <property type="nucleotide sequence ID" value="XM_016750107.1"/>
</dbReference>
<keyword evidence="7" id="KW-1185">Reference proteome</keyword>
<dbReference type="InParanoid" id="A0A0L0HMQ4"/>
<dbReference type="InterPro" id="IPR029063">
    <property type="entry name" value="SAM-dependent_MTases_sf"/>
</dbReference>
<dbReference type="SMR" id="A0A0L0HMQ4"/>
<evidence type="ECO:0000256" key="2">
    <source>
        <dbReference type="ARBA" id="ARBA00022603"/>
    </source>
</evidence>
<name>A0A0L0HMQ4_SPIPD</name>
<dbReference type="AlphaFoldDB" id="A0A0L0HMQ4"/>
<accession>A0A0L0HMQ4</accession>
<evidence type="ECO:0000256" key="5">
    <source>
        <dbReference type="SAM" id="MobiDB-lite"/>
    </source>
</evidence>
<dbReference type="eggNOG" id="KOG2782">
    <property type="taxonomic scope" value="Eukaryota"/>
</dbReference>
<dbReference type="EMBL" id="KQ257452">
    <property type="protein sequence ID" value="KND02711.1"/>
    <property type="molecule type" value="Genomic_DNA"/>
</dbReference>
<proteinExistence type="inferred from homology"/>
<dbReference type="Gene3D" id="1.10.150.170">
    <property type="entry name" value="Putative methyltransferase TM0872, insert domain"/>
    <property type="match status" value="1"/>
</dbReference>
<protein>
    <submittedName>
        <fullName evidence="6">S-adenosyl-methyltransferase MraW</fullName>
    </submittedName>
</protein>
<sequence>MFSRPLQRLCPKHLFSRCKAYVHTQRHVPVLLEEALHQIRSASENKEGTRLFCDATFGDGGYTKKLLDRLDCKVVAIDQDPLAYERAVDLANSAAYRDRIIPIQGKFGDLVSLLQHNVNLHGPCLDGILFDIGVSSNQLDEAGRGFSFKKDGPLDMRMASRGDSDNSTRDLQKTVTAEVIVNNFAEHHIADIIYQYGEERQSRRIARAIATARGKAPIKTTKQLADIVSSAVGGRWGAGADGFKHPAVRTFQGLRVYINDELNQLRLGLKSAELLLKPTSPLVCITFHSLEDRILKQFLRKCSAPQSVGVPHQSTTVDAGELDDLDMDMLNRPGLRMGRDDEKARVRAKRERKRKKGGGPGDMWEHEDSENGPFLPSFHVVTKRAVKPTREEVQSNPRARSAKLRAAIRTAHPPMFPLNMEDASGHALW</sequence>
<reference evidence="6 7" key="1">
    <citation type="submission" date="2009-08" db="EMBL/GenBank/DDBJ databases">
        <title>The Genome Sequence of Spizellomyces punctatus strain DAOM BR117.</title>
        <authorList>
            <consortium name="The Broad Institute Genome Sequencing Platform"/>
            <person name="Russ C."/>
            <person name="Cuomo C."/>
            <person name="Shea T."/>
            <person name="Young S.K."/>
            <person name="Zeng Q."/>
            <person name="Koehrsen M."/>
            <person name="Haas B."/>
            <person name="Borodovsky M."/>
            <person name="Guigo R."/>
            <person name="Alvarado L."/>
            <person name="Berlin A."/>
            <person name="Bochicchio J."/>
            <person name="Borenstein D."/>
            <person name="Chapman S."/>
            <person name="Chen Z."/>
            <person name="Engels R."/>
            <person name="Freedman E."/>
            <person name="Gellesch M."/>
            <person name="Goldberg J."/>
            <person name="Griggs A."/>
            <person name="Gujja S."/>
            <person name="Heiman D."/>
            <person name="Hepburn T."/>
            <person name="Howarth C."/>
            <person name="Jen D."/>
            <person name="Larson L."/>
            <person name="Lewis B."/>
            <person name="Mehta T."/>
            <person name="Park D."/>
            <person name="Pearson M."/>
            <person name="Roberts A."/>
            <person name="Saif S."/>
            <person name="Shenoy N."/>
            <person name="Sisk P."/>
            <person name="Stolte C."/>
            <person name="Sykes S."/>
            <person name="Thomson T."/>
            <person name="Walk T."/>
            <person name="White J."/>
            <person name="Yandava C."/>
            <person name="Burger G."/>
            <person name="Gray M.W."/>
            <person name="Holland P.W.H."/>
            <person name="King N."/>
            <person name="Lang F.B.F."/>
            <person name="Roger A.J."/>
            <person name="Ruiz-Trillo I."/>
            <person name="Lander E."/>
            <person name="Nusbaum C."/>
        </authorList>
    </citation>
    <scope>NUCLEOTIDE SEQUENCE [LARGE SCALE GENOMIC DNA]</scope>
    <source>
        <strain evidence="6 7">DAOM BR117</strain>
    </source>
</reference>
<dbReference type="CDD" id="cd02440">
    <property type="entry name" value="AdoMet_MTases"/>
    <property type="match status" value="1"/>
</dbReference>
<comment type="similarity">
    <text evidence="1">Belongs to the methyltransferase superfamily. RsmH family.</text>
</comment>